<name>A0A9P6VU52_RHOMI</name>
<dbReference type="OrthoDB" id="10527436at2759"/>
<sequence>MSKRVAPAKSAASARKGEQKTVKCLRDIINNKEGPLLEALDRMKAVCTDCGALKQWNAYEDYMLACLYNRADAYDQKQNIEFPTSSQKGALSITPRFEQREVTKSLIHEIGDLEEAIIAKGKYETTWHDAALSVLRSIERKKRNKREREEQASANQGSQSVLPLLPLPAGFFTIQRGISGNMHNIQVLAPAA</sequence>
<comment type="caution">
    <text evidence="1">The sequence shown here is derived from an EMBL/GenBank/DDBJ whole genome shotgun (WGS) entry which is preliminary data.</text>
</comment>
<dbReference type="AlphaFoldDB" id="A0A9P6VU52"/>
<evidence type="ECO:0000313" key="1">
    <source>
        <dbReference type="EMBL" id="KAG0653845.1"/>
    </source>
</evidence>
<protein>
    <submittedName>
        <fullName evidence="1">Uncharacterized protein</fullName>
    </submittedName>
</protein>
<gene>
    <name evidence="1" type="ORF">C6P46_002191</name>
</gene>
<keyword evidence="2" id="KW-1185">Reference proteome</keyword>
<evidence type="ECO:0000313" key="2">
    <source>
        <dbReference type="Proteomes" id="UP000777482"/>
    </source>
</evidence>
<reference evidence="1 2" key="1">
    <citation type="submission" date="2020-11" db="EMBL/GenBank/DDBJ databases">
        <title>Kefir isolates.</title>
        <authorList>
            <person name="Marcisauskas S."/>
            <person name="Kim Y."/>
            <person name="Blasche S."/>
        </authorList>
    </citation>
    <scope>NUCLEOTIDE SEQUENCE [LARGE SCALE GENOMIC DNA]</scope>
    <source>
        <strain evidence="1 2">KR</strain>
    </source>
</reference>
<proteinExistence type="predicted"/>
<dbReference type="EMBL" id="PUHQ01000173">
    <property type="protein sequence ID" value="KAG0653845.1"/>
    <property type="molecule type" value="Genomic_DNA"/>
</dbReference>
<organism evidence="1 2">
    <name type="scientific">Rhodotorula mucilaginosa</name>
    <name type="common">Yeast</name>
    <name type="synonym">Rhodotorula rubra</name>
    <dbReference type="NCBI Taxonomy" id="5537"/>
    <lineage>
        <taxon>Eukaryota</taxon>
        <taxon>Fungi</taxon>
        <taxon>Dikarya</taxon>
        <taxon>Basidiomycota</taxon>
        <taxon>Pucciniomycotina</taxon>
        <taxon>Microbotryomycetes</taxon>
        <taxon>Sporidiobolales</taxon>
        <taxon>Sporidiobolaceae</taxon>
        <taxon>Rhodotorula</taxon>
    </lineage>
</organism>
<accession>A0A9P6VU52</accession>
<dbReference type="Proteomes" id="UP000777482">
    <property type="component" value="Unassembled WGS sequence"/>
</dbReference>